<evidence type="ECO:0000313" key="1">
    <source>
        <dbReference type="EMBL" id="HEF64106.1"/>
    </source>
</evidence>
<comment type="caution">
    <text evidence="1">The sequence shown here is derived from an EMBL/GenBank/DDBJ whole genome shotgun (WGS) entry which is preliminary data.</text>
</comment>
<reference evidence="1" key="1">
    <citation type="journal article" date="2020" name="mSystems">
        <title>Genome- and Community-Level Interaction Insights into Carbon Utilization and Element Cycling Functions of Hydrothermarchaeota in Hydrothermal Sediment.</title>
        <authorList>
            <person name="Zhou Z."/>
            <person name="Liu Y."/>
            <person name="Xu W."/>
            <person name="Pan J."/>
            <person name="Luo Z.H."/>
            <person name="Li M."/>
        </authorList>
    </citation>
    <scope>NUCLEOTIDE SEQUENCE [LARGE SCALE GENOMIC DNA]</scope>
    <source>
        <strain evidence="1">SpSt-222</strain>
    </source>
</reference>
<dbReference type="EMBL" id="DSJL01000001">
    <property type="protein sequence ID" value="HEF64106.1"/>
    <property type="molecule type" value="Genomic_DNA"/>
</dbReference>
<dbReference type="SUPFAM" id="SSF54593">
    <property type="entry name" value="Glyoxalase/Bleomycin resistance protein/Dihydroxybiphenyl dioxygenase"/>
    <property type="match status" value="1"/>
</dbReference>
<dbReference type="PROSITE" id="PS51819">
    <property type="entry name" value="VOC"/>
    <property type="match status" value="1"/>
</dbReference>
<dbReference type="InterPro" id="IPR037523">
    <property type="entry name" value="VOC_core"/>
</dbReference>
<dbReference type="InterPro" id="IPR029068">
    <property type="entry name" value="Glyas_Bleomycin-R_OHBP_Dase"/>
</dbReference>
<gene>
    <name evidence="1" type="ORF">ENP47_00615</name>
</gene>
<sequence length="162" mass="18418">MPAQALNHASIVAKNLEESVRFYEEVFGLIRIPTPNFGHPVQWLRVGDLQLHIFERPEDARRYAHFALTVDDLTAVYEKAQERGCLDSDTFSHFLVELPNGNVQLYLRDPAGNLIEVDYPNVELLPPELRAQCVRLADRHPQNDWNRQATLFLEALPASSAG</sequence>
<dbReference type="PANTHER" id="PTHR21366">
    <property type="entry name" value="GLYOXALASE FAMILY PROTEIN"/>
    <property type="match status" value="1"/>
</dbReference>
<name>A0A7C1JVP4_THERO</name>
<dbReference type="InterPro" id="IPR004360">
    <property type="entry name" value="Glyas_Fos-R_dOase_dom"/>
</dbReference>
<protein>
    <submittedName>
        <fullName evidence="1">VOC family protein</fullName>
    </submittedName>
</protein>
<dbReference type="PANTHER" id="PTHR21366:SF22">
    <property type="entry name" value="VOC DOMAIN-CONTAINING PROTEIN"/>
    <property type="match status" value="1"/>
</dbReference>
<organism evidence="1">
    <name type="scientific">Thermomicrobium roseum</name>
    <dbReference type="NCBI Taxonomy" id="500"/>
    <lineage>
        <taxon>Bacteria</taxon>
        <taxon>Pseudomonadati</taxon>
        <taxon>Thermomicrobiota</taxon>
        <taxon>Thermomicrobia</taxon>
        <taxon>Thermomicrobiales</taxon>
        <taxon>Thermomicrobiaceae</taxon>
        <taxon>Thermomicrobium</taxon>
    </lineage>
</organism>
<dbReference type="InterPro" id="IPR050383">
    <property type="entry name" value="GlyoxalaseI/FosfomycinResist"/>
</dbReference>
<dbReference type="Pfam" id="PF00903">
    <property type="entry name" value="Glyoxalase"/>
    <property type="match status" value="1"/>
</dbReference>
<dbReference type="Gene3D" id="3.10.180.10">
    <property type="entry name" value="2,3-Dihydroxybiphenyl 1,2-Dioxygenase, domain 1"/>
    <property type="match status" value="1"/>
</dbReference>
<proteinExistence type="predicted"/>
<dbReference type="AlphaFoldDB" id="A0A7C1JVP4"/>
<accession>A0A7C1JVP4</accession>